<dbReference type="InterPro" id="IPR001304">
    <property type="entry name" value="C-type_lectin-like"/>
</dbReference>
<dbReference type="CDD" id="cd00041">
    <property type="entry name" value="CUB"/>
    <property type="match status" value="2"/>
</dbReference>
<name>A0AAV2QPX3_MEGNR</name>
<gene>
    <name evidence="6" type="ORF">MNOR_LOCUS14411</name>
</gene>
<keyword evidence="2" id="KW-1015">Disulfide bond</keyword>
<evidence type="ECO:0000313" key="6">
    <source>
        <dbReference type="EMBL" id="CAL4091714.1"/>
    </source>
</evidence>
<feature type="domain" description="CUB" evidence="4">
    <location>
        <begin position="273"/>
        <end position="382"/>
    </location>
</feature>
<dbReference type="Pfam" id="PF00059">
    <property type="entry name" value="Lectin_C"/>
    <property type="match status" value="1"/>
</dbReference>
<sequence length="522" mass="58435">SVLGSCCSNPFVEVAEKCLFFGASLSLDYQSSIQTCSLINGQLVKIDQPQQLRDITQYIQNDQTLYSSYWIDGSYLSDDWLYSDGEIIPLGTPFWATFMKDNQEYGQQPVDLPGANCLAIRKEVSYFFTSNICEELYSPLCEEIEATTSVSVSSTTCGGSLTGLIGEITSPNYPGSYPECDCVWTITWEDDSAIGLTLIYYDGYSQIEHNYLEIRDGLYADSHLLGKYYGHDVVTPINLFTSGQHAWVHFWASGNVGYGGFNLTWTTEWRGTCHFEFYSQVGDIQSPWYPEMYPNKVDCSWLITADVESVIYLTTISFHTQKDADIVQIRDGADNNASLISQMSDFVEPGYEVVSTSNQLYISFKSDGTISEKGFAFKWAAKKTCQTPFLRVGRMCLNFIFNDLTFGQSGISCQEESGQLAAITDSQDLRDLYMYLQNQGIGDTSFWLGGSDNHVEGLWKWKDDTLVPRGTPFWGTMGAASDEQEPTGSNAENCLLLDAEGFHYFRDAPCDTKASALCMYLI</sequence>
<feature type="domain" description="C-type lectin" evidence="5">
    <location>
        <begin position="14"/>
        <end position="142"/>
    </location>
</feature>
<dbReference type="PROSITE" id="PS50041">
    <property type="entry name" value="C_TYPE_LECTIN_2"/>
    <property type="match status" value="2"/>
</dbReference>
<keyword evidence="1" id="KW-0677">Repeat</keyword>
<feature type="non-terminal residue" evidence="6">
    <location>
        <position position="1"/>
    </location>
</feature>
<dbReference type="Gene3D" id="2.60.120.290">
    <property type="entry name" value="Spermadhesin, CUB domain"/>
    <property type="match status" value="2"/>
</dbReference>
<dbReference type="SMART" id="SM00042">
    <property type="entry name" value="CUB"/>
    <property type="match status" value="2"/>
</dbReference>
<feature type="domain" description="C-type lectin" evidence="5">
    <location>
        <begin position="392"/>
        <end position="519"/>
    </location>
</feature>
<dbReference type="SUPFAM" id="SSF56436">
    <property type="entry name" value="C-type lectin-like"/>
    <property type="match status" value="2"/>
</dbReference>
<dbReference type="Gene3D" id="3.10.100.10">
    <property type="entry name" value="Mannose-Binding Protein A, subunit A"/>
    <property type="match status" value="2"/>
</dbReference>
<dbReference type="Pfam" id="PF00431">
    <property type="entry name" value="CUB"/>
    <property type="match status" value="2"/>
</dbReference>
<dbReference type="SUPFAM" id="SSF49854">
    <property type="entry name" value="Spermadhesin, CUB domain"/>
    <property type="match status" value="2"/>
</dbReference>
<evidence type="ECO:0000259" key="5">
    <source>
        <dbReference type="PROSITE" id="PS50041"/>
    </source>
</evidence>
<dbReference type="AlphaFoldDB" id="A0AAV2QPX3"/>
<feature type="domain" description="CUB" evidence="4">
    <location>
        <begin position="157"/>
        <end position="268"/>
    </location>
</feature>
<dbReference type="InterPro" id="IPR000859">
    <property type="entry name" value="CUB_dom"/>
</dbReference>
<organism evidence="6 7">
    <name type="scientific">Meganyctiphanes norvegica</name>
    <name type="common">Northern krill</name>
    <name type="synonym">Thysanopoda norvegica</name>
    <dbReference type="NCBI Taxonomy" id="48144"/>
    <lineage>
        <taxon>Eukaryota</taxon>
        <taxon>Metazoa</taxon>
        <taxon>Ecdysozoa</taxon>
        <taxon>Arthropoda</taxon>
        <taxon>Crustacea</taxon>
        <taxon>Multicrustacea</taxon>
        <taxon>Malacostraca</taxon>
        <taxon>Eumalacostraca</taxon>
        <taxon>Eucarida</taxon>
        <taxon>Euphausiacea</taxon>
        <taxon>Euphausiidae</taxon>
        <taxon>Meganyctiphanes</taxon>
    </lineage>
</organism>
<evidence type="ECO:0000256" key="2">
    <source>
        <dbReference type="ARBA" id="ARBA00023157"/>
    </source>
</evidence>
<dbReference type="InterPro" id="IPR035914">
    <property type="entry name" value="Sperma_CUB_dom_sf"/>
</dbReference>
<evidence type="ECO:0000256" key="3">
    <source>
        <dbReference type="PROSITE-ProRule" id="PRU00059"/>
    </source>
</evidence>
<accession>A0AAV2QPX3</accession>
<evidence type="ECO:0000313" key="7">
    <source>
        <dbReference type="Proteomes" id="UP001497623"/>
    </source>
</evidence>
<dbReference type="InterPro" id="IPR016187">
    <property type="entry name" value="CTDL_fold"/>
</dbReference>
<dbReference type="EMBL" id="CAXKWB010008624">
    <property type="protein sequence ID" value="CAL4091714.1"/>
    <property type="molecule type" value="Genomic_DNA"/>
</dbReference>
<dbReference type="CDD" id="cd00037">
    <property type="entry name" value="CLECT"/>
    <property type="match status" value="2"/>
</dbReference>
<reference evidence="6 7" key="1">
    <citation type="submission" date="2024-05" db="EMBL/GenBank/DDBJ databases">
        <authorList>
            <person name="Wallberg A."/>
        </authorList>
    </citation>
    <scope>NUCLEOTIDE SEQUENCE [LARGE SCALE GENOMIC DNA]</scope>
</reference>
<dbReference type="PROSITE" id="PS01180">
    <property type="entry name" value="CUB"/>
    <property type="match status" value="2"/>
</dbReference>
<evidence type="ECO:0000259" key="4">
    <source>
        <dbReference type="PROSITE" id="PS01180"/>
    </source>
</evidence>
<proteinExistence type="predicted"/>
<comment type="caution">
    <text evidence="6">The sequence shown here is derived from an EMBL/GenBank/DDBJ whole genome shotgun (WGS) entry which is preliminary data.</text>
</comment>
<dbReference type="PANTHER" id="PTHR24251">
    <property type="entry name" value="OVOCHYMASE-RELATED"/>
    <property type="match status" value="1"/>
</dbReference>
<dbReference type="SMART" id="SM00034">
    <property type="entry name" value="CLECT"/>
    <property type="match status" value="2"/>
</dbReference>
<dbReference type="Proteomes" id="UP001497623">
    <property type="component" value="Unassembled WGS sequence"/>
</dbReference>
<keyword evidence="7" id="KW-1185">Reference proteome</keyword>
<dbReference type="InterPro" id="IPR016186">
    <property type="entry name" value="C-type_lectin-like/link_sf"/>
</dbReference>
<protein>
    <submittedName>
        <fullName evidence="6">Uncharacterized protein</fullName>
    </submittedName>
</protein>
<evidence type="ECO:0000256" key="1">
    <source>
        <dbReference type="ARBA" id="ARBA00022737"/>
    </source>
</evidence>
<comment type="caution">
    <text evidence="3">Lacks conserved residue(s) required for the propagation of feature annotation.</text>
</comment>